<feature type="domain" description="SRP54-type proteins GTP-binding" evidence="8">
    <location>
        <begin position="274"/>
        <end position="287"/>
    </location>
</feature>
<evidence type="ECO:0000256" key="6">
    <source>
        <dbReference type="ARBA" id="ARBA00023170"/>
    </source>
</evidence>
<dbReference type="InterPro" id="IPR003593">
    <property type="entry name" value="AAA+_ATPase"/>
</dbReference>
<organism evidence="9 10">
    <name type="scientific">Tetrabaena socialis</name>
    <dbReference type="NCBI Taxonomy" id="47790"/>
    <lineage>
        <taxon>Eukaryota</taxon>
        <taxon>Viridiplantae</taxon>
        <taxon>Chlorophyta</taxon>
        <taxon>core chlorophytes</taxon>
        <taxon>Chlorophyceae</taxon>
        <taxon>CS clade</taxon>
        <taxon>Chlamydomonadales</taxon>
        <taxon>Tetrabaenaceae</taxon>
        <taxon>Tetrabaena</taxon>
    </lineage>
</organism>
<dbReference type="SMART" id="SM00382">
    <property type="entry name" value="AAA"/>
    <property type="match status" value="1"/>
</dbReference>
<evidence type="ECO:0000256" key="5">
    <source>
        <dbReference type="ARBA" id="ARBA00023136"/>
    </source>
</evidence>
<keyword evidence="9" id="KW-0132">Cell division</keyword>
<evidence type="ECO:0000256" key="7">
    <source>
        <dbReference type="SAM" id="MobiDB-lite"/>
    </source>
</evidence>
<dbReference type="Proteomes" id="UP000236333">
    <property type="component" value="Unassembled WGS sequence"/>
</dbReference>
<proteinExistence type="inferred from homology"/>
<feature type="domain" description="SRP54-type proteins GTP-binding" evidence="8">
    <location>
        <begin position="386"/>
        <end position="399"/>
    </location>
</feature>
<gene>
    <name evidence="9" type="ORF">TSOC_005223</name>
</gene>
<evidence type="ECO:0000313" key="9">
    <source>
        <dbReference type="EMBL" id="PNH08219.1"/>
    </source>
</evidence>
<evidence type="ECO:0000256" key="1">
    <source>
        <dbReference type="ARBA" id="ARBA00004170"/>
    </source>
</evidence>
<dbReference type="InterPro" id="IPR042101">
    <property type="entry name" value="SRP54_N_sf"/>
</dbReference>
<dbReference type="PROSITE" id="PS00300">
    <property type="entry name" value="SRP54"/>
    <property type="match status" value="2"/>
</dbReference>
<feature type="region of interest" description="Disordered" evidence="7">
    <location>
        <begin position="1"/>
        <end position="31"/>
    </location>
</feature>
<dbReference type="AlphaFoldDB" id="A0A2J8A6R5"/>
<keyword evidence="3" id="KW-0547">Nucleotide-binding</keyword>
<dbReference type="GO" id="GO:0005047">
    <property type="term" value="F:signal recognition particle binding"/>
    <property type="evidence" value="ECO:0007669"/>
    <property type="project" value="TreeGrafter"/>
</dbReference>
<dbReference type="GO" id="GO:0016020">
    <property type="term" value="C:membrane"/>
    <property type="evidence" value="ECO:0007669"/>
    <property type="project" value="UniProtKB-SubCell"/>
</dbReference>
<dbReference type="PANTHER" id="PTHR43134">
    <property type="entry name" value="SIGNAL RECOGNITION PARTICLE RECEPTOR SUBUNIT ALPHA"/>
    <property type="match status" value="1"/>
</dbReference>
<comment type="caution">
    <text evidence="9">The sequence shown here is derived from an EMBL/GenBank/DDBJ whole genome shotgun (WGS) entry which is preliminary data.</text>
</comment>
<dbReference type="InterPro" id="IPR036225">
    <property type="entry name" value="SRP/SRP_N"/>
</dbReference>
<dbReference type="GO" id="GO:0003924">
    <property type="term" value="F:GTPase activity"/>
    <property type="evidence" value="ECO:0007669"/>
    <property type="project" value="TreeGrafter"/>
</dbReference>
<comment type="subcellular location">
    <subcellularLocation>
        <location evidence="1">Membrane</location>
        <topology evidence="1">Peripheral membrane protein</topology>
    </subcellularLocation>
</comment>
<dbReference type="Gene3D" id="3.40.50.300">
    <property type="entry name" value="P-loop containing nucleotide triphosphate hydrolases"/>
    <property type="match status" value="2"/>
</dbReference>
<keyword evidence="10" id="KW-1185">Reference proteome</keyword>
<dbReference type="EMBL" id="PGGS01000139">
    <property type="protein sequence ID" value="PNH08219.1"/>
    <property type="molecule type" value="Genomic_DNA"/>
</dbReference>
<comment type="similarity">
    <text evidence="2">Belongs to the GTP-binding SRP family.</text>
</comment>
<protein>
    <submittedName>
        <fullName evidence="9">Cell division protein FtsY, chloroplastic</fullName>
    </submittedName>
</protein>
<dbReference type="Pfam" id="PF00448">
    <property type="entry name" value="SRP54"/>
    <property type="match status" value="2"/>
</dbReference>
<dbReference type="InterPro" id="IPR000897">
    <property type="entry name" value="SRP54_GTPase_dom"/>
</dbReference>
<evidence type="ECO:0000256" key="3">
    <source>
        <dbReference type="ARBA" id="ARBA00022741"/>
    </source>
</evidence>
<dbReference type="InterPro" id="IPR027417">
    <property type="entry name" value="P-loop_NTPase"/>
</dbReference>
<evidence type="ECO:0000313" key="10">
    <source>
        <dbReference type="Proteomes" id="UP000236333"/>
    </source>
</evidence>
<evidence type="ECO:0000256" key="4">
    <source>
        <dbReference type="ARBA" id="ARBA00023134"/>
    </source>
</evidence>
<dbReference type="SUPFAM" id="SSF52540">
    <property type="entry name" value="P-loop containing nucleoside triphosphate hydrolases"/>
    <property type="match status" value="2"/>
</dbReference>
<keyword evidence="9" id="KW-0131">Cell cycle</keyword>
<dbReference type="SMART" id="SM00962">
    <property type="entry name" value="SRP54"/>
    <property type="match status" value="2"/>
</dbReference>
<evidence type="ECO:0000256" key="2">
    <source>
        <dbReference type="ARBA" id="ARBA00008531"/>
    </source>
</evidence>
<dbReference type="OrthoDB" id="1727884at2759"/>
<reference evidence="9 10" key="1">
    <citation type="journal article" date="2017" name="Mol. Biol. Evol.">
        <title>The 4-celled Tetrabaena socialis nuclear genome reveals the essential components for genetic control of cell number at the origin of multicellularity in the volvocine lineage.</title>
        <authorList>
            <person name="Featherston J."/>
            <person name="Arakaki Y."/>
            <person name="Hanschen E.R."/>
            <person name="Ferris P.J."/>
            <person name="Michod R.E."/>
            <person name="Olson B.J.S.C."/>
            <person name="Nozaki H."/>
            <person name="Durand P.M."/>
        </authorList>
    </citation>
    <scope>NUCLEOTIDE SEQUENCE [LARGE SCALE GENOMIC DNA]</scope>
    <source>
        <strain evidence="9 10">NIES-571</strain>
    </source>
</reference>
<dbReference type="SUPFAM" id="SSF47364">
    <property type="entry name" value="Domain of the SRP/SRP receptor G-proteins"/>
    <property type="match status" value="1"/>
</dbReference>
<dbReference type="PANTHER" id="PTHR43134:SF7">
    <property type="entry name" value="CELL DIVISION PROTEIN FTSY HOMOLOG, CHLOROPLASTIC"/>
    <property type="match status" value="1"/>
</dbReference>
<feature type="compositionally biased region" description="Low complexity" evidence="7">
    <location>
        <begin position="22"/>
        <end position="31"/>
    </location>
</feature>
<keyword evidence="4" id="KW-0342">GTP-binding</keyword>
<dbReference type="GO" id="GO:0006614">
    <property type="term" value="P:SRP-dependent cotranslational protein targeting to membrane"/>
    <property type="evidence" value="ECO:0007669"/>
    <property type="project" value="InterPro"/>
</dbReference>
<evidence type="ECO:0000259" key="8">
    <source>
        <dbReference type="PROSITE" id="PS00300"/>
    </source>
</evidence>
<name>A0A2J8A6R5_9CHLO</name>
<keyword evidence="6" id="KW-0675">Receptor</keyword>
<feature type="compositionally biased region" description="Polar residues" evidence="7">
    <location>
        <begin position="1"/>
        <end position="10"/>
    </location>
</feature>
<dbReference type="GO" id="GO:0005525">
    <property type="term" value="F:GTP binding"/>
    <property type="evidence" value="ECO:0007669"/>
    <property type="project" value="UniProtKB-KW"/>
</dbReference>
<sequence length="423" mass="45043">MLPYTHSSTRPLWGGSSPALARRGWPSSPSNRSWWSADFGPKTALKIVDRIREGVKKGRVKSADDIRDTLKASIVELLTARGRSSELKLQGRPAAILIVGVNGAGKTTTVGKIAYKYGKEGAKVYLIPGDTFRAAAAEQLTEWARRANATIGTFREGARPQVVIATNLDELRQRTCKDPTDVFDLVLVDTAGRLHAAYKLMEELTLCKAAVSNALPGQPDETLLVLDGTTGLNMLNQAREFNDAVRLTGLILTKLDGTARGGAVVSVVDQLGLPVKFIGVGETAEDLQPFDAEAFAEALFPRQPAAAVASKLMEELTLCKAAVSNALPGQPDETLLVLDGTTGLNMLNQAREFNDAVRLTGLILTKLDGTARGGAVVSVVDQLGLPVKFIGVGETAEDLQPFDAEAFAEALFPRQPAAAVASK</sequence>
<accession>A0A2J8A6R5</accession>
<dbReference type="GO" id="GO:0051301">
    <property type="term" value="P:cell division"/>
    <property type="evidence" value="ECO:0007669"/>
    <property type="project" value="UniProtKB-KW"/>
</dbReference>
<dbReference type="Gene3D" id="1.20.120.140">
    <property type="entry name" value="Signal recognition particle SRP54, nucleotide-binding domain"/>
    <property type="match status" value="1"/>
</dbReference>
<keyword evidence="5" id="KW-0472">Membrane</keyword>